<evidence type="ECO:0008006" key="4">
    <source>
        <dbReference type="Google" id="ProtNLM"/>
    </source>
</evidence>
<dbReference type="EMBL" id="NKUF01000001">
    <property type="protein sequence ID" value="PYD64596.1"/>
    <property type="molecule type" value="Genomic_DNA"/>
</dbReference>
<sequence length="67" mass="7160">MAAILFKLLFHPGFYLFFPTMAGPDPVLPGPTRGAGARQAGDHGYVVESKNRHDALKCSAPPQPLPS</sequence>
<feature type="signal peptide" evidence="1">
    <location>
        <begin position="1"/>
        <end position="22"/>
    </location>
</feature>
<proteinExistence type="predicted"/>
<evidence type="ECO:0000313" key="3">
    <source>
        <dbReference type="Proteomes" id="UP000248301"/>
    </source>
</evidence>
<dbReference type="AlphaFoldDB" id="A0A318Q1U1"/>
<evidence type="ECO:0000256" key="1">
    <source>
        <dbReference type="SAM" id="SignalP"/>
    </source>
</evidence>
<feature type="chain" id="PRO_5016393644" description="Secreted protein" evidence="1">
    <location>
        <begin position="23"/>
        <end position="67"/>
    </location>
</feature>
<keyword evidence="1" id="KW-0732">Signal</keyword>
<comment type="caution">
    <text evidence="2">The sequence shown here is derived from an EMBL/GenBank/DDBJ whole genome shotgun (WGS) entry which is preliminary data.</text>
</comment>
<evidence type="ECO:0000313" key="2">
    <source>
        <dbReference type="EMBL" id="PYD64596.1"/>
    </source>
</evidence>
<gene>
    <name evidence="2" type="ORF">CFR72_00045</name>
</gene>
<organism evidence="2 3">
    <name type="scientific">Gluconacetobacter entanii</name>
    <dbReference type="NCBI Taxonomy" id="108528"/>
    <lineage>
        <taxon>Bacteria</taxon>
        <taxon>Pseudomonadati</taxon>
        <taxon>Pseudomonadota</taxon>
        <taxon>Alphaproteobacteria</taxon>
        <taxon>Acetobacterales</taxon>
        <taxon>Acetobacteraceae</taxon>
        <taxon>Gluconacetobacter</taxon>
    </lineage>
</organism>
<protein>
    <recommendedName>
        <fullName evidence="4">Secreted protein</fullName>
    </recommendedName>
</protein>
<reference evidence="2 3" key="1">
    <citation type="submission" date="2017-07" db="EMBL/GenBank/DDBJ databases">
        <title>A draft genome sequence of Gluconacetobacter entanii LTH 4560.</title>
        <authorList>
            <person name="Skraban J."/>
            <person name="Cleenwerck I."/>
            <person name="Vandamme P."/>
            <person name="Trcek J."/>
        </authorList>
    </citation>
    <scope>NUCLEOTIDE SEQUENCE [LARGE SCALE GENOMIC DNA]</scope>
    <source>
        <strain evidence="2 3">LTH 4560</strain>
    </source>
</reference>
<dbReference type="Proteomes" id="UP000248301">
    <property type="component" value="Unassembled WGS sequence"/>
</dbReference>
<name>A0A318Q1U1_9PROT</name>
<accession>A0A318Q1U1</accession>